<comment type="caution">
    <text evidence="10">The sequence shown here is derived from an EMBL/GenBank/DDBJ whole genome shotgun (WGS) entry which is preliminary data.</text>
</comment>
<evidence type="ECO:0000313" key="10">
    <source>
        <dbReference type="EMBL" id="OLR54954.1"/>
    </source>
</evidence>
<reference evidence="10 11" key="1">
    <citation type="journal article" date="2016" name="Appl. Environ. Microbiol.">
        <title>Function and Phylogeny of Bacterial Butyryl Coenzyme A:Acetate Transferases and Their Diversity in the Proximal Colon of Swine.</title>
        <authorList>
            <person name="Trachsel J."/>
            <person name="Bayles D.O."/>
            <person name="Looft T."/>
            <person name="Levine U.Y."/>
            <person name="Allen H.K."/>
        </authorList>
    </citation>
    <scope>NUCLEOTIDE SEQUENCE [LARGE SCALE GENOMIC DNA]</scope>
    <source>
        <strain evidence="10 11">68-3-10</strain>
    </source>
</reference>
<dbReference type="EMBL" id="MJIE01000001">
    <property type="protein sequence ID" value="OLR54954.1"/>
    <property type="molecule type" value="Genomic_DNA"/>
</dbReference>
<feature type="transmembrane region" description="Helical" evidence="7">
    <location>
        <begin position="421"/>
        <end position="442"/>
    </location>
</feature>
<dbReference type="GO" id="GO:0005886">
    <property type="term" value="C:plasma membrane"/>
    <property type="evidence" value="ECO:0007669"/>
    <property type="project" value="UniProtKB-SubCell"/>
</dbReference>
<proteinExistence type="inferred from homology"/>
<evidence type="ECO:0000256" key="1">
    <source>
        <dbReference type="ARBA" id="ARBA00004651"/>
    </source>
</evidence>
<dbReference type="InterPro" id="IPR025857">
    <property type="entry name" value="MacB_PCD"/>
</dbReference>
<feature type="transmembrane region" description="Helical" evidence="7">
    <location>
        <begin position="346"/>
        <end position="367"/>
    </location>
</feature>
<dbReference type="PANTHER" id="PTHR30572">
    <property type="entry name" value="MEMBRANE COMPONENT OF TRANSPORTER-RELATED"/>
    <property type="match status" value="1"/>
</dbReference>
<keyword evidence="3 7" id="KW-0812">Transmembrane</keyword>
<protein>
    <recommendedName>
        <fullName evidence="12">ABC transporter permease</fullName>
    </recommendedName>
</protein>
<accession>A0A1Q9JFP8</accession>
<feature type="transmembrane region" description="Helical" evidence="7">
    <location>
        <begin position="249"/>
        <end position="274"/>
    </location>
</feature>
<evidence type="ECO:0008006" key="12">
    <source>
        <dbReference type="Google" id="ProtNLM"/>
    </source>
</evidence>
<keyword evidence="5 7" id="KW-0472">Membrane</keyword>
<dbReference type="GO" id="GO:0022857">
    <property type="term" value="F:transmembrane transporter activity"/>
    <property type="evidence" value="ECO:0007669"/>
    <property type="project" value="TreeGrafter"/>
</dbReference>
<comment type="similarity">
    <text evidence="6">Belongs to the ABC-4 integral membrane protein family.</text>
</comment>
<dbReference type="PANTHER" id="PTHR30572:SF4">
    <property type="entry name" value="ABC TRANSPORTER PERMEASE YTRF"/>
    <property type="match status" value="1"/>
</dbReference>
<feature type="transmembrane region" description="Helical" evidence="7">
    <location>
        <begin position="21"/>
        <end position="40"/>
    </location>
</feature>
<feature type="transmembrane region" description="Helical" evidence="7">
    <location>
        <begin position="733"/>
        <end position="756"/>
    </location>
</feature>
<name>A0A1Q9JFP8_9FIRM</name>
<dbReference type="RefSeq" id="WP_075711972.1">
    <property type="nucleotide sequence ID" value="NZ_MJIE01000001.1"/>
</dbReference>
<comment type="subcellular location">
    <subcellularLocation>
        <location evidence="1">Cell membrane</location>
        <topology evidence="1">Multi-pass membrane protein</topology>
    </subcellularLocation>
</comment>
<keyword evidence="2" id="KW-1003">Cell membrane</keyword>
<feature type="transmembrane region" description="Helical" evidence="7">
    <location>
        <begin position="699"/>
        <end position="721"/>
    </location>
</feature>
<dbReference type="Proteomes" id="UP000187404">
    <property type="component" value="Unassembled WGS sequence"/>
</dbReference>
<evidence type="ECO:0000256" key="4">
    <source>
        <dbReference type="ARBA" id="ARBA00022989"/>
    </source>
</evidence>
<evidence type="ECO:0000256" key="2">
    <source>
        <dbReference type="ARBA" id="ARBA00022475"/>
    </source>
</evidence>
<keyword evidence="4 7" id="KW-1133">Transmembrane helix</keyword>
<dbReference type="Pfam" id="PF12704">
    <property type="entry name" value="MacB_PCD"/>
    <property type="match status" value="1"/>
</dbReference>
<organism evidence="10 11">
    <name type="scientific">Hornefia porci</name>
    <dbReference type="NCBI Taxonomy" id="2652292"/>
    <lineage>
        <taxon>Bacteria</taxon>
        <taxon>Bacillati</taxon>
        <taxon>Bacillota</taxon>
        <taxon>Clostridia</taxon>
        <taxon>Peptostreptococcales</taxon>
        <taxon>Anaerovoracaceae</taxon>
        <taxon>Hornefia</taxon>
    </lineage>
</organism>
<dbReference type="STRING" id="1261640.BHK98_01995"/>
<evidence type="ECO:0000313" key="11">
    <source>
        <dbReference type="Proteomes" id="UP000187404"/>
    </source>
</evidence>
<evidence type="ECO:0000256" key="7">
    <source>
        <dbReference type="SAM" id="Phobius"/>
    </source>
</evidence>
<feature type="transmembrane region" description="Helical" evidence="7">
    <location>
        <begin position="309"/>
        <end position="334"/>
    </location>
</feature>
<dbReference type="InterPro" id="IPR003838">
    <property type="entry name" value="ABC3_permease_C"/>
</dbReference>
<gene>
    <name evidence="10" type="ORF">BHK98_01995</name>
</gene>
<keyword evidence="11" id="KW-1185">Reference proteome</keyword>
<sequence>MKSYLDLITISAKTHRRERRMTLLCIIVAVFLVTSVFGMADMTIRMEKSHILQEYGNWHVMVKNVPSDVAKELERQENVSVVSPYDVANYHLDEEYRVEGKKAAVCLTDEAFLTKIFDYISEGSFPDGKGEIMLSDNTRKSLSLHVGDRVTLETPAGKLEYTISGFSHIPAVYVSDAVFVVMDQEAWNTFSTLTGEEQNSAYYVQFRNGTNIRNSIDEIKARYALSDETLAENTPLLGVSMASRHSFVVWIYLIAGGLFVIVLMAGTLMIMGTINSNVSQRTRFFGMLRCIGASKTQIRRYVRLEALHWCKVAVPIGILTGILATWILCAVLKYGVGGEFSEIPLFGISGISILSGLSMGILSVLLASRSPAKRAASVSPVTAAAGNTDDGHVPQEIRAAGSFRIEILLGIRHALSDRKKLILLAGSFSLSIILFLSFSAFLDFAQHAAKPLKVYTPDLSISSEDFTCSIDRSLIGKIADTNGVKRVYGRMYREGISVSDTRGVDRVDLISYDDQQLEWAGQDVLRGDLSLLQSDACYAATVYDPENPFAVGDKIVANGIECEIACVLSDSPFNSNTTPILLCSETVFRRLTGENRYSIIDIQLKDHATESTVNAIRDGIDGSVTFSDRREVNREDRAAYWAFRILAYGFLVMIAAITVFHIMNSVSMDVLARKRQYGIMRAVGMSGSQIKKMITAESFAYAISGSAAGVVLGIPAHWLIFVKMITSYWGDPWTFPILPFLVILFVVMLSVGIAGYRPSKRITEQAVTEIING</sequence>
<dbReference type="InterPro" id="IPR050250">
    <property type="entry name" value="Macrolide_Exporter_MacB"/>
</dbReference>
<dbReference type="OrthoDB" id="9793166at2"/>
<feature type="transmembrane region" description="Helical" evidence="7">
    <location>
        <begin position="638"/>
        <end position="663"/>
    </location>
</feature>
<dbReference type="Pfam" id="PF02687">
    <property type="entry name" value="FtsX"/>
    <property type="match status" value="2"/>
</dbReference>
<evidence type="ECO:0000259" key="8">
    <source>
        <dbReference type="Pfam" id="PF02687"/>
    </source>
</evidence>
<dbReference type="AlphaFoldDB" id="A0A1Q9JFP8"/>
<feature type="domain" description="ABC3 transporter permease C-terminal" evidence="8">
    <location>
        <begin position="650"/>
        <end position="763"/>
    </location>
</feature>
<feature type="domain" description="ABC3 transporter permease C-terminal" evidence="8">
    <location>
        <begin position="258"/>
        <end position="371"/>
    </location>
</feature>
<evidence type="ECO:0000256" key="3">
    <source>
        <dbReference type="ARBA" id="ARBA00022692"/>
    </source>
</evidence>
<evidence type="ECO:0000256" key="5">
    <source>
        <dbReference type="ARBA" id="ARBA00023136"/>
    </source>
</evidence>
<feature type="domain" description="MacB-like periplasmic core" evidence="9">
    <location>
        <begin position="21"/>
        <end position="221"/>
    </location>
</feature>
<evidence type="ECO:0000256" key="6">
    <source>
        <dbReference type="ARBA" id="ARBA00038076"/>
    </source>
</evidence>
<evidence type="ECO:0000259" key="9">
    <source>
        <dbReference type="Pfam" id="PF12704"/>
    </source>
</evidence>